<dbReference type="GO" id="GO:0005102">
    <property type="term" value="F:signaling receptor binding"/>
    <property type="evidence" value="ECO:0007669"/>
    <property type="project" value="TreeGrafter"/>
</dbReference>
<sequence length="629" mass="69168">MTPMLRAVGLAVGLTLSRCSEDVSTGDDADYWDDDSYGFSVAEGFCAFQCDPAYLGDGECDDMCNVEACDWDGTDCFHGYGECYSHPDGSDYRGALNHTESGYPCQKWSAQWPQRHTRIHTNFPHAGLGGHSSCRNPDNEARPWCYTTAPETRWEYCEIPPLQPSCHHNPSHSREAPSAARPLDEAGSGDTERNPYNLSFYGFDYYSSYDIFPSVVFERDIVKALPLNKLIHGQLDEHTYVFYEVEIPRSVELIKAVVVPGEGDPDLYVSFDNPFPTGANYTFLSDNYGVEEVTLGRYNYLFCGAAGVEASCTLHLSILAYDEYTTFSLVVYGVEDPTAEDAPSLQCAPGCEWPSIGDGTCNQQCNVEACFSDRGDCECDQDVTPDCIDGCPISCKPEWIGDHYCDEACFRASCQWDKHDCLKRGETPCGDDCLPSSVGDGECDAACNVESCGFDANDCFHNHDECYERPDGADYRGKVATTEGGYPCQRWSDQSPQPHTRTAQHYPYSGLGGHNFCRNPDREERPWCYVADKDAGVRWEHCAVGEPSESACVQPPPPAPPPAVEGAAAAVEVVGAFVLGLCAILLLLYCRRLKHKRALRTGKFTQYGGTDDSILGSGLEIKPAVPDSA</sequence>
<protein>
    <recommendedName>
        <fullName evidence="8">Kringle domain-containing protein</fullName>
    </recommendedName>
</protein>
<dbReference type="Gene3D" id="3.30.300.320">
    <property type="match status" value="1"/>
</dbReference>
<evidence type="ECO:0000313" key="10">
    <source>
        <dbReference type="Proteomes" id="UP000013827"/>
    </source>
</evidence>
<dbReference type="PROSITE" id="PS50070">
    <property type="entry name" value="KRINGLE_2"/>
    <property type="match status" value="2"/>
</dbReference>
<evidence type="ECO:0000256" key="7">
    <source>
        <dbReference type="SAM" id="SignalP"/>
    </source>
</evidence>
<dbReference type="EnsemblProtists" id="EOD39693">
    <property type="protein sequence ID" value="EOD39693"/>
    <property type="gene ID" value="EMIHUDRAFT_200283"/>
</dbReference>
<dbReference type="RefSeq" id="XP_005792122.1">
    <property type="nucleotide sequence ID" value="XM_005792065.1"/>
</dbReference>
<dbReference type="Pfam" id="PF00066">
    <property type="entry name" value="Notch"/>
    <property type="match status" value="3"/>
</dbReference>
<dbReference type="CDD" id="cd00108">
    <property type="entry name" value="KR"/>
    <property type="match status" value="2"/>
</dbReference>
<dbReference type="GO" id="GO:0004175">
    <property type="term" value="F:endopeptidase activity"/>
    <property type="evidence" value="ECO:0007669"/>
    <property type="project" value="TreeGrafter"/>
</dbReference>
<keyword evidence="2" id="KW-0677">Repeat</keyword>
<name>A0A0D3KVA8_EMIH1</name>
<dbReference type="Gene3D" id="2.40.20.10">
    <property type="entry name" value="Plasminogen Kringle 4"/>
    <property type="match status" value="2"/>
</dbReference>
<dbReference type="Gene3D" id="4.10.470.20">
    <property type="match status" value="1"/>
</dbReference>
<evidence type="ECO:0000256" key="6">
    <source>
        <dbReference type="SAM" id="Phobius"/>
    </source>
</evidence>
<dbReference type="InterPro" id="IPR013806">
    <property type="entry name" value="Kringle-like"/>
</dbReference>
<evidence type="ECO:0000256" key="2">
    <source>
        <dbReference type="ARBA" id="ARBA00022737"/>
    </source>
</evidence>
<keyword evidence="1" id="KW-0420">Kringle</keyword>
<dbReference type="KEGG" id="ehx:EMIHUDRAFT_200283"/>
<dbReference type="InterPro" id="IPR038178">
    <property type="entry name" value="Kringle_sf"/>
</dbReference>
<organism evidence="9 10">
    <name type="scientific">Emiliania huxleyi (strain CCMP1516)</name>
    <dbReference type="NCBI Taxonomy" id="280463"/>
    <lineage>
        <taxon>Eukaryota</taxon>
        <taxon>Haptista</taxon>
        <taxon>Haptophyta</taxon>
        <taxon>Prymnesiophyceae</taxon>
        <taxon>Isochrysidales</taxon>
        <taxon>Noelaerhabdaceae</taxon>
        <taxon>Emiliania</taxon>
    </lineage>
</organism>
<dbReference type="InterPro" id="IPR050759">
    <property type="entry name" value="Serine_protease_kringle"/>
</dbReference>
<reference evidence="10" key="1">
    <citation type="journal article" date="2013" name="Nature">
        <title>Pan genome of the phytoplankton Emiliania underpins its global distribution.</title>
        <authorList>
            <person name="Read B.A."/>
            <person name="Kegel J."/>
            <person name="Klute M.J."/>
            <person name="Kuo A."/>
            <person name="Lefebvre S.C."/>
            <person name="Maumus F."/>
            <person name="Mayer C."/>
            <person name="Miller J."/>
            <person name="Monier A."/>
            <person name="Salamov A."/>
            <person name="Young J."/>
            <person name="Aguilar M."/>
            <person name="Claverie J.M."/>
            <person name="Frickenhaus S."/>
            <person name="Gonzalez K."/>
            <person name="Herman E.K."/>
            <person name="Lin Y.C."/>
            <person name="Napier J."/>
            <person name="Ogata H."/>
            <person name="Sarno A.F."/>
            <person name="Shmutz J."/>
            <person name="Schroeder D."/>
            <person name="de Vargas C."/>
            <person name="Verret F."/>
            <person name="von Dassow P."/>
            <person name="Valentin K."/>
            <person name="Van de Peer Y."/>
            <person name="Wheeler G."/>
            <person name="Dacks J.B."/>
            <person name="Delwiche C.F."/>
            <person name="Dyhrman S.T."/>
            <person name="Glockner G."/>
            <person name="John U."/>
            <person name="Richards T."/>
            <person name="Worden A.Z."/>
            <person name="Zhang X."/>
            <person name="Grigoriev I.V."/>
            <person name="Allen A.E."/>
            <person name="Bidle K."/>
            <person name="Borodovsky M."/>
            <person name="Bowler C."/>
            <person name="Brownlee C."/>
            <person name="Cock J.M."/>
            <person name="Elias M."/>
            <person name="Gladyshev V.N."/>
            <person name="Groth M."/>
            <person name="Guda C."/>
            <person name="Hadaegh A."/>
            <person name="Iglesias-Rodriguez M.D."/>
            <person name="Jenkins J."/>
            <person name="Jones B.M."/>
            <person name="Lawson T."/>
            <person name="Leese F."/>
            <person name="Lindquist E."/>
            <person name="Lobanov A."/>
            <person name="Lomsadze A."/>
            <person name="Malik S.B."/>
            <person name="Marsh M.E."/>
            <person name="Mackinder L."/>
            <person name="Mock T."/>
            <person name="Mueller-Roeber B."/>
            <person name="Pagarete A."/>
            <person name="Parker M."/>
            <person name="Probert I."/>
            <person name="Quesneville H."/>
            <person name="Raines C."/>
            <person name="Rensing S.A."/>
            <person name="Riano-Pachon D.M."/>
            <person name="Richier S."/>
            <person name="Rokitta S."/>
            <person name="Shiraiwa Y."/>
            <person name="Soanes D.M."/>
            <person name="van der Giezen M."/>
            <person name="Wahlund T.M."/>
            <person name="Williams B."/>
            <person name="Wilson W."/>
            <person name="Wolfe G."/>
            <person name="Wurch L.L."/>
        </authorList>
    </citation>
    <scope>NUCLEOTIDE SEQUENCE</scope>
</reference>
<dbReference type="PRINTS" id="PR00018">
    <property type="entry name" value="KRINGLE"/>
</dbReference>
<dbReference type="SMART" id="SM00004">
    <property type="entry name" value="NL"/>
    <property type="match status" value="2"/>
</dbReference>
<dbReference type="AlphaFoldDB" id="A0A0D3KVA8"/>
<dbReference type="InterPro" id="IPR018056">
    <property type="entry name" value="Kringle_CS"/>
</dbReference>
<feature type="region of interest" description="Disordered" evidence="5">
    <location>
        <begin position="168"/>
        <end position="190"/>
    </location>
</feature>
<feature type="domain" description="Kringle" evidence="8">
    <location>
        <begin position="471"/>
        <end position="552"/>
    </location>
</feature>
<dbReference type="PRINTS" id="PR01452">
    <property type="entry name" value="LNOTCHREPEAT"/>
</dbReference>
<dbReference type="Pfam" id="PF00051">
    <property type="entry name" value="Kringle"/>
    <property type="match status" value="2"/>
</dbReference>
<dbReference type="eggNOG" id="ENOG502QVNP">
    <property type="taxonomic scope" value="Eukaryota"/>
</dbReference>
<keyword evidence="6" id="KW-0812">Transmembrane</keyword>
<keyword evidence="6" id="KW-1133">Transmembrane helix</keyword>
<evidence type="ECO:0000259" key="8">
    <source>
        <dbReference type="PROSITE" id="PS50070"/>
    </source>
</evidence>
<keyword evidence="7" id="KW-0732">Signal</keyword>
<dbReference type="PROSITE" id="PS00021">
    <property type="entry name" value="KRINGLE_1"/>
    <property type="match status" value="1"/>
</dbReference>
<keyword evidence="6" id="KW-0472">Membrane</keyword>
<evidence type="ECO:0000256" key="5">
    <source>
        <dbReference type="SAM" id="MobiDB-lite"/>
    </source>
</evidence>
<dbReference type="InterPro" id="IPR000800">
    <property type="entry name" value="Notch_dom"/>
</dbReference>
<dbReference type="SMART" id="SM00130">
    <property type="entry name" value="KR"/>
    <property type="match status" value="2"/>
</dbReference>
<evidence type="ECO:0000313" key="9">
    <source>
        <dbReference type="EnsemblProtists" id="EOD39693"/>
    </source>
</evidence>
<dbReference type="PANTHER" id="PTHR24261:SF7">
    <property type="entry name" value="KRINGLE DOMAIN-CONTAINING PROTEIN"/>
    <property type="match status" value="1"/>
</dbReference>
<dbReference type="InterPro" id="IPR000001">
    <property type="entry name" value="Kringle"/>
</dbReference>
<evidence type="ECO:0000256" key="1">
    <source>
        <dbReference type="ARBA" id="ARBA00022572"/>
    </source>
</evidence>
<dbReference type="PANTHER" id="PTHR24261">
    <property type="entry name" value="PLASMINOGEN-RELATED"/>
    <property type="match status" value="1"/>
</dbReference>
<dbReference type="PaxDb" id="2903-EOD39693"/>
<evidence type="ECO:0000256" key="4">
    <source>
        <dbReference type="ARBA" id="ARBA00023180"/>
    </source>
</evidence>
<dbReference type="Gene3D" id="2.60.120.380">
    <property type="match status" value="1"/>
</dbReference>
<feature type="domain" description="Kringle" evidence="8">
    <location>
        <begin position="82"/>
        <end position="166"/>
    </location>
</feature>
<feature type="transmembrane region" description="Helical" evidence="6">
    <location>
        <begin position="567"/>
        <end position="590"/>
    </location>
</feature>
<dbReference type="GO" id="GO:0005615">
    <property type="term" value="C:extracellular space"/>
    <property type="evidence" value="ECO:0007669"/>
    <property type="project" value="TreeGrafter"/>
</dbReference>
<keyword evidence="10" id="KW-1185">Reference proteome</keyword>
<keyword evidence="4" id="KW-0325">Glycoprotein</keyword>
<feature type="signal peptide" evidence="7">
    <location>
        <begin position="1"/>
        <end position="19"/>
    </location>
</feature>
<proteinExistence type="predicted"/>
<dbReference type="HOGENOM" id="CLU_435084_0_0_1"/>
<keyword evidence="3" id="KW-1015">Disulfide bond</keyword>
<dbReference type="Proteomes" id="UP000013827">
    <property type="component" value="Unassembled WGS sequence"/>
</dbReference>
<accession>A0A0D3KVA8</accession>
<evidence type="ECO:0000256" key="3">
    <source>
        <dbReference type="ARBA" id="ARBA00023157"/>
    </source>
</evidence>
<reference evidence="9" key="2">
    <citation type="submission" date="2024-10" db="UniProtKB">
        <authorList>
            <consortium name="EnsemblProtists"/>
        </authorList>
    </citation>
    <scope>IDENTIFICATION</scope>
</reference>
<feature type="chain" id="PRO_5044280433" description="Kringle domain-containing protein" evidence="7">
    <location>
        <begin position="20"/>
        <end position="629"/>
    </location>
</feature>
<dbReference type="GeneID" id="17284964"/>
<dbReference type="SUPFAM" id="SSF57440">
    <property type="entry name" value="Kringle-like"/>
    <property type="match status" value="2"/>
</dbReference>